<dbReference type="Proteomes" id="UP000716291">
    <property type="component" value="Unassembled WGS sequence"/>
</dbReference>
<keyword evidence="2" id="KW-1185">Reference proteome</keyword>
<dbReference type="EMBL" id="JAANQT010003520">
    <property type="protein sequence ID" value="KAG1300982.1"/>
    <property type="molecule type" value="Genomic_DNA"/>
</dbReference>
<proteinExistence type="predicted"/>
<comment type="caution">
    <text evidence="1">The sequence shown here is derived from an EMBL/GenBank/DDBJ whole genome shotgun (WGS) entry which is preliminary data.</text>
</comment>
<sequence>MSGVLVLQKRYNYQSFPVDIFPPDLLRSMHAHVIGSYSRCTFNPQILCQVMAIIQKYTDGQIDEEKAKIDLLNCARIAETNERAVINAVVALISNLYDCDVKTLSEAHLAASYIHPFIHGLLSYERPDSDNRPDYKVDIYTPGYKHNYTNVYGEMKPTVNMSPALIVNDFYRLAIFAKDALDIFNLRQSLAFQAIGKTITFFVMSLSHPQLYTFTELARIQIPTKKSDLLNFIGHLNNLAFISSVHKNDRVPLESNLDDFRCDTLSTAYVEGCQVKLTSKKRSFALTMD</sequence>
<protein>
    <submittedName>
        <fullName evidence="1">Uncharacterized protein</fullName>
    </submittedName>
</protein>
<accession>A0A9P6WXQ1</accession>
<name>A0A9P6WXQ1_RHIOR</name>
<dbReference type="AlphaFoldDB" id="A0A9P6WXQ1"/>
<evidence type="ECO:0000313" key="1">
    <source>
        <dbReference type="EMBL" id="KAG1300982.1"/>
    </source>
</evidence>
<organism evidence="1 2">
    <name type="scientific">Rhizopus oryzae</name>
    <name type="common">Mucormycosis agent</name>
    <name type="synonym">Rhizopus arrhizus var. delemar</name>
    <dbReference type="NCBI Taxonomy" id="64495"/>
    <lineage>
        <taxon>Eukaryota</taxon>
        <taxon>Fungi</taxon>
        <taxon>Fungi incertae sedis</taxon>
        <taxon>Mucoromycota</taxon>
        <taxon>Mucoromycotina</taxon>
        <taxon>Mucoromycetes</taxon>
        <taxon>Mucorales</taxon>
        <taxon>Mucorineae</taxon>
        <taxon>Rhizopodaceae</taxon>
        <taxon>Rhizopus</taxon>
    </lineage>
</organism>
<reference evidence="1" key="1">
    <citation type="journal article" date="2020" name="Microb. Genom.">
        <title>Genetic diversity of clinical and environmental Mucorales isolates obtained from an investigation of mucormycosis cases among solid organ transplant recipients.</title>
        <authorList>
            <person name="Nguyen M.H."/>
            <person name="Kaul D."/>
            <person name="Muto C."/>
            <person name="Cheng S.J."/>
            <person name="Richter R.A."/>
            <person name="Bruno V.M."/>
            <person name="Liu G."/>
            <person name="Beyhan S."/>
            <person name="Sundermann A.J."/>
            <person name="Mounaud S."/>
            <person name="Pasculle A.W."/>
            <person name="Nierman W.C."/>
            <person name="Driscoll E."/>
            <person name="Cumbie R."/>
            <person name="Clancy C.J."/>
            <person name="Dupont C.L."/>
        </authorList>
    </citation>
    <scope>NUCLEOTIDE SEQUENCE</scope>
    <source>
        <strain evidence="1">GL11</strain>
    </source>
</reference>
<gene>
    <name evidence="1" type="ORF">G6F64_012206</name>
</gene>
<evidence type="ECO:0000313" key="2">
    <source>
        <dbReference type="Proteomes" id="UP000716291"/>
    </source>
</evidence>